<dbReference type="Proteomes" id="UP000554482">
    <property type="component" value="Unassembled WGS sequence"/>
</dbReference>
<protein>
    <submittedName>
        <fullName evidence="2">Uncharacterized protein</fullName>
    </submittedName>
</protein>
<comment type="caution">
    <text evidence="2">The sequence shown here is derived from an EMBL/GenBank/DDBJ whole genome shotgun (WGS) entry which is preliminary data.</text>
</comment>
<reference evidence="2 3" key="1">
    <citation type="submission" date="2020-06" db="EMBL/GenBank/DDBJ databases">
        <title>Transcriptomic and genomic resources for Thalictrum thalictroides and T. hernandezii: Facilitating candidate gene discovery in an emerging model plant lineage.</title>
        <authorList>
            <person name="Arias T."/>
            <person name="Riano-Pachon D.M."/>
            <person name="Di Stilio V.S."/>
        </authorList>
    </citation>
    <scope>NUCLEOTIDE SEQUENCE [LARGE SCALE GENOMIC DNA]</scope>
    <source>
        <strain evidence="3">cv. WT478/WT964</strain>
        <tissue evidence="2">Leaves</tissue>
    </source>
</reference>
<dbReference type="PANTHER" id="PTHR37728:SF1">
    <property type="entry name" value="OS06G0132300 PROTEIN"/>
    <property type="match status" value="1"/>
</dbReference>
<evidence type="ECO:0000256" key="1">
    <source>
        <dbReference type="SAM" id="MobiDB-lite"/>
    </source>
</evidence>
<evidence type="ECO:0000313" key="3">
    <source>
        <dbReference type="Proteomes" id="UP000554482"/>
    </source>
</evidence>
<dbReference type="EMBL" id="JABWDY010021174">
    <property type="protein sequence ID" value="KAF5192557.1"/>
    <property type="molecule type" value="Genomic_DNA"/>
</dbReference>
<dbReference type="PANTHER" id="PTHR37728">
    <property type="entry name" value="BNAA04G26730D PROTEIN"/>
    <property type="match status" value="1"/>
</dbReference>
<feature type="region of interest" description="Disordered" evidence="1">
    <location>
        <begin position="81"/>
        <end position="141"/>
    </location>
</feature>
<gene>
    <name evidence="2" type="ORF">FRX31_017855</name>
</gene>
<dbReference type="AlphaFoldDB" id="A0A7J6W6K7"/>
<proteinExistence type="predicted"/>
<evidence type="ECO:0000313" key="2">
    <source>
        <dbReference type="EMBL" id="KAF5192557.1"/>
    </source>
</evidence>
<dbReference type="OrthoDB" id="1295485at2759"/>
<sequence>MLMPFSSTTHFFYPNNLVISSKFQRKRQQHPSFRTNDLDYAEEEAEEEFGSIGQIVVESLKSNKHPSRKIEPLVLQTQHKNMEKEIKENQEGTLRGSDVLLALQRATKERNRSRGTGNKGKKKVGRRSRSESGDEDKIDYENVKDLNVKSDWGDRLNELEKQLQQLHRF</sequence>
<accession>A0A7J6W6K7</accession>
<organism evidence="2 3">
    <name type="scientific">Thalictrum thalictroides</name>
    <name type="common">Rue-anemone</name>
    <name type="synonym">Anemone thalictroides</name>
    <dbReference type="NCBI Taxonomy" id="46969"/>
    <lineage>
        <taxon>Eukaryota</taxon>
        <taxon>Viridiplantae</taxon>
        <taxon>Streptophyta</taxon>
        <taxon>Embryophyta</taxon>
        <taxon>Tracheophyta</taxon>
        <taxon>Spermatophyta</taxon>
        <taxon>Magnoliopsida</taxon>
        <taxon>Ranunculales</taxon>
        <taxon>Ranunculaceae</taxon>
        <taxon>Thalictroideae</taxon>
        <taxon>Thalictrum</taxon>
    </lineage>
</organism>
<keyword evidence="3" id="KW-1185">Reference proteome</keyword>
<feature type="compositionally biased region" description="Basic and acidic residues" evidence="1">
    <location>
        <begin position="81"/>
        <end position="90"/>
    </location>
</feature>
<name>A0A7J6W6K7_THATH</name>